<protein>
    <recommendedName>
        <fullName evidence="1">Integrase catalytic domain-containing protein</fullName>
    </recommendedName>
</protein>
<dbReference type="AlphaFoldDB" id="A0A8J2KX84"/>
<name>A0A8J2KX84_9HEXA</name>
<dbReference type="InterPro" id="IPR008042">
    <property type="entry name" value="Retrotrans_Pao"/>
</dbReference>
<evidence type="ECO:0000313" key="3">
    <source>
        <dbReference type="Proteomes" id="UP000708208"/>
    </source>
</evidence>
<dbReference type="InterPro" id="IPR040676">
    <property type="entry name" value="DUF5641"/>
</dbReference>
<reference evidence="2" key="1">
    <citation type="submission" date="2021-06" db="EMBL/GenBank/DDBJ databases">
        <authorList>
            <person name="Hodson N. C."/>
            <person name="Mongue J. A."/>
            <person name="Jaron S. K."/>
        </authorList>
    </citation>
    <scope>NUCLEOTIDE SEQUENCE</scope>
</reference>
<organism evidence="2 3">
    <name type="scientific">Allacma fusca</name>
    <dbReference type="NCBI Taxonomy" id="39272"/>
    <lineage>
        <taxon>Eukaryota</taxon>
        <taxon>Metazoa</taxon>
        <taxon>Ecdysozoa</taxon>
        <taxon>Arthropoda</taxon>
        <taxon>Hexapoda</taxon>
        <taxon>Collembola</taxon>
        <taxon>Symphypleona</taxon>
        <taxon>Sminthuridae</taxon>
        <taxon>Allacma</taxon>
    </lineage>
</organism>
<evidence type="ECO:0000313" key="2">
    <source>
        <dbReference type="EMBL" id="CAG7825062.1"/>
    </source>
</evidence>
<comment type="caution">
    <text evidence="2">The sequence shown here is derived from an EMBL/GenBank/DDBJ whole genome shotgun (WGS) entry which is preliminary data.</text>
</comment>
<dbReference type="Pfam" id="PF05380">
    <property type="entry name" value="Peptidase_A17"/>
    <property type="match status" value="1"/>
</dbReference>
<feature type="domain" description="Integrase catalytic" evidence="1">
    <location>
        <begin position="584"/>
        <end position="778"/>
    </location>
</feature>
<gene>
    <name evidence="2" type="ORF">AFUS01_LOCUS35187</name>
</gene>
<dbReference type="GO" id="GO:0015074">
    <property type="term" value="P:DNA integration"/>
    <property type="evidence" value="ECO:0007669"/>
    <property type="project" value="InterPro"/>
</dbReference>
<dbReference type="PANTHER" id="PTHR47331">
    <property type="entry name" value="PHD-TYPE DOMAIN-CONTAINING PROTEIN"/>
    <property type="match status" value="1"/>
</dbReference>
<dbReference type="Pfam" id="PF18701">
    <property type="entry name" value="DUF5641"/>
    <property type="match status" value="1"/>
</dbReference>
<dbReference type="Pfam" id="PF17921">
    <property type="entry name" value="Integrase_H2C2"/>
    <property type="match status" value="1"/>
</dbReference>
<dbReference type="Proteomes" id="UP000708208">
    <property type="component" value="Unassembled WGS sequence"/>
</dbReference>
<dbReference type="InterPro" id="IPR001584">
    <property type="entry name" value="Integrase_cat-core"/>
</dbReference>
<keyword evidence="3" id="KW-1185">Reference proteome</keyword>
<dbReference type="EMBL" id="CAJVCH010534795">
    <property type="protein sequence ID" value="CAG7825062.1"/>
    <property type="molecule type" value="Genomic_DNA"/>
</dbReference>
<accession>A0A8J2KX84</accession>
<proteinExistence type="predicted"/>
<dbReference type="PANTHER" id="PTHR47331:SF1">
    <property type="entry name" value="GAG-LIKE PROTEIN"/>
    <property type="match status" value="1"/>
</dbReference>
<sequence length="903" mass="101588">MSVSGISATAATRADHYVNLSFSSNVYNIPPFHVQAAVLVKVMTELPTYPVDASGWKHIQDLALADPNFQRPESVDILLGADILPQIYRSTIIRGAADLPVTQDTALGWIIFGPTPAQVVPKIITHVATLERIIWRNRQNEPLKSYQLLTVTYGEASAPFQAERTSIQLANDFQSKYPLAVAVVRRDFYMDDVLTGESSIPRAIALQSELMSLMSEAKFTLRKWSSSVPAVLENLPNHLLTIRGKLLMQSLWKMEAGWDEKLNEEVNQIWSTYRQELLSLAKLRIPRGISANDADSFQLHGFSDASERAYAAAVYLRTTTLTGRVHCQLICSKTKVAPTKQVTLPRLELCGAVLLCRLDAHFKFATGEQVQSEPAKSALLEERKISAVNVTVLVDTSLCERYSSIGRLQRITALVLRFRQNVKAKKNGWNKHTGPLTVLELRLALQALIKTVQENEYSEELKALSRKESISSRSKILSLCPILDQNGLLRVGGRLRKSHLPYDQKHPVLLPRSHVLTKLIVEEVHQYLLHGGPQLVLFTLQQRYWIVRGKDLVRSVVRRCKPCVIQRAQIITQQMGDLPERRVTPSQPFCHVGVDYAGPVTLRNMKGRKSQLFKAYICIFVCFGTRAVHLELVSDLSSSAFIAALHRFTARRGKPVSISSDNGTNFVGANREMQDFIRLMRTKENNDVVSKTLSQEGIQWIFNPPAAPHMGGLWEAGVKSVKHHLRRTLGETPLNFEEYATLLAQVESCLNSRPLCPASADPNDFTALSPGHFLTGSPLVAIPEPDYTHVKVNRLSRWQHLQYMQQHFWNRWSQEYLTRLQQRPKWKLSQPNLKEGDLVVILDEQLPPNKWKMARIIELHPGSDGHVRIVSVKTTDGVTKRPVVKLCGLPMESTTVEDSESVV</sequence>
<evidence type="ECO:0000259" key="1">
    <source>
        <dbReference type="PROSITE" id="PS50994"/>
    </source>
</evidence>
<dbReference type="PROSITE" id="PS50994">
    <property type="entry name" value="INTEGRASE"/>
    <property type="match status" value="1"/>
</dbReference>
<dbReference type="InterPro" id="IPR041588">
    <property type="entry name" value="Integrase_H2C2"/>
</dbReference>
<dbReference type="OrthoDB" id="5984724at2759"/>